<dbReference type="EMBL" id="LKAJ02000001">
    <property type="protein sequence ID" value="MCS5712563.1"/>
    <property type="molecule type" value="Genomic_DNA"/>
</dbReference>
<reference evidence="7" key="3">
    <citation type="submission" date="2021-06" db="EMBL/GenBank/DDBJ databases">
        <title>Genomic Description and Analysis of Intracellular Bacteria, Candidatus Berkiella cookevillensis and Candidatus Berkiella aquae.</title>
        <authorList>
            <person name="Kidane D.T."/>
            <person name="Mehari Y.T."/>
            <person name="Rice F.C."/>
            <person name="Arivett B.A."/>
            <person name="Farone A.L."/>
            <person name="Berk S.G."/>
            <person name="Farone M.B."/>
        </authorList>
    </citation>
    <scope>NUCLEOTIDE SEQUENCE</scope>
    <source>
        <strain evidence="7">HT99</strain>
    </source>
</reference>
<comment type="cofactor">
    <cofactor evidence="3">
        <name>(R)-lipoate</name>
        <dbReference type="ChEBI" id="CHEBI:83088"/>
    </cofactor>
    <text evidence="3">Binds 1 lipoyl cofactor covalently.</text>
</comment>
<comment type="function">
    <text evidence="3">The glycine cleavage system catalyzes the degradation of glycine. The H protein shuttles the methylamine group of glycine from the P protein to the T protein.</text>
</comment>
<feature type="domain" description="Lipoyl-binding" evidence="5">
    <location>
        <begin position="24"/>
        <end position="106"/>
    </location>
</feature>
<comment type="subunit">
    <text evidence="3">The glycine cleavage system is composed of four proteins: P, T, L and H.</text>
</comment>
<dbReference type="RefSeq" id="WP_075065295.1">
    <property type="nucleotide sequence ID" value="NZ_LKAJ02000001.1"/>
</dbReference>
<dbReference type="InterPro" id="IPR017453">
    <property type="entry name" value="GCV_H_sub"/>
</dbReference>
<dbReference type="PROSITE" id="PS50968">
    <property type="entry name" value="BIOTINYL_LIPOYL"/>
    <property type="match status" value="1"/>
</dbReference>
<evidence type="ECO:0000313" key="6">
    <source>
        <dbReference type="EMBL" id="KRG22236.1"/>
    </source>
</evidence>
<dbReference type="Proteomes" id="UP000051497">
    <property type="component" value="Unassembled WGS sequence"/>
</dbReference>
<dbReference type="AlphaFoldDB" id="A0A0Q9YN82"/>
<dbReference type="STRING" id="295108.HT99x_00655"/>
<dbReference type="GO" id="GO:0019464">
    <property type="term" value="P:glycine decarboxylation via glycine cleavage system"/>
    <property type="evidence" value="ECO:0007669"/>
    <property type="project" value="UniProtKB-UniRule"/>
</dbReference>
<dbReference type="InterPro" id="IPR000089">
    <property type="entry name" value="Biotin_lipoyl"/>
</dbReference>
<evidence type="ECO:0000259" key="5">
    <source>
        <dbReference type="PROSITE" id="PS50968"/>
    </source>
</evidence>
<gene>
    <name evidence="3 6" type="primary">gcvH</name>
    <name evidence="6" type="ORF">HT99x_00655</name>
    <name evidence="7" type="ORF">HT99x_014070</name>
</gene>
<dbReference type="HAMAP" id="MF_00272">
    <property type="entry name" value="GcvH"/>
    <property type="match status" value="1"/>
</dbReference>
<dbReference type="InterPro" id="IPR011053">
    <property type="entry name" value="Single_hybrid_motif"/>
</dbReference>
<reference evidence="7" key="2">
    <citation type="journal article" date="2016" name="Genome Announc.">
        <title>Draft Genome Sequences of Two Novel Amoeba-Resistant Intranuclear Bacteria, 'Candidatus Berkiella cookevillensis' and 'Candidatus Berkiella aquae'.</title>
        <authorList>
            <person name="Mehari Y.T."/>
            <person name="Arivett B.A."/>
            <person name="Farone A.L."/>
            <person name="Gunderson J.H."/>
            <person name="Farone M.B."/>
        </authorList>
    </citation>
    <scope>NUCLEOTIDE SEQUENCE</scope>
    <source>
        <strain evidence="7">HT99</strain>
    </source>
</reference>
<dbReference type="InterPro" id="IPR002930">
    <property type="entry name" value="GCV_H"/>
</dbReference>
<dbReference type="EMBL" id="LKAJ01000002">
    <property type="protein sequence ID" value="KRG22236.1"/>
    <property type="molecule type" value="Genomic_DNA"/>
</dbReference>
<comment type="caution">
    <text evidence="6">The sequence shown here is derived from an EMBL/GenBank/DDBJ whole genome shotgun (WGS) entry which is preliminary data.</text>
</comment>
<dbReference type="PROSITE" id="PS00189">
    <property type="entry name" value="LIPOYL"/>
    <property type="match status" value="1"/>
</dbReference>
<dbReference type="OrthoDB" id="9796712at2"/>
<comment type="similarity">
    <text evidence="1 3">Belongs to the GcvH family.</text>
</comment>
<dbReference type="NCBIfam" id="TIGR00527">
    <property type="entry name" value="gcvH"/>
    <property type="match status" value="1"/>
</dbReference>
<protein>
    <recommendedName>
        <fullName evidence="3">Glycine cleavage system H protein</fullName>
    </recommendedName>
</protein>
<dbReference type="SUPFAM" id="SSF51230">
    <property type="entry name" value="Single hybrid motif"/>
    <property type="match status" value="1"/>
</dbReference>
<dbReference type="GO" id="GO:0009249">
    <property type="term" value="P:protein lipoylation"/>
    <property type="evidence" value="ECO:0007669"/>
    <property type="project" value="TreeGrafter"/>
</dbReference>
<evidence type="ECO:0000313" key="7">
    <source>
        <dbReference type="EMBL" id="MCS5712563.1"/>
    </source>
</evidence>
<evidence type="ECO:0000313" key="8">
    <source>
        <dbReference type="Proteomes" id="UP000051497"/>
    </source>
</evidence>
<dbReference type="GO" id="GO:0005829">
    <property type="term" value="C:cytosol"/>
    <property type="evidence" value="ECO:0007669"/>
    <property type="project" value="TreeGrafter"/>
</dbReference>
<name>A0A0Q9YN82_9GAMM</name>
<dbReference type="CDD" id="cd06848">
    <property type="entry name" value="GCS_H"/>
    <property type="match status" value="1"/>
</dbReference>
<evidence type="ECO:0000256" key="1">
    <source>
        <dbReference type="ARBA" id="ARBA00009249"/>
    </source>
</evidence>
<proteinExistence type="inferred from homology"/>
<dbReference type="PATRIC" id="fig|1590043.3.peg.656"/>
<dbReference type="Pfam" id="PF01597">
    <property type="entry name" value="GCV_H"/>
    <property type="match status" value="1"/>
</dbReference>
<reference evidence="6" key="1">
    <citation type="submission" date="2015-09" db="EMBL/GenBank/DDBJ databases">
        <title>Draft Genome Sequences of Two Novel Amoeba-resistant Intranuclear Bacteria, Candidatus Berkiella cookevillensis and Candidatus Berkiella aquae.</title>
        <authorList>
            <person name="Mehari Y.T."/>
            <person name="Arivett B.A."/>
            <person name="Farone A.L."/>
            <person name="Gunderson J.H."/>
            <person name="Farone M.B."/>
        </authorList>
    </citation>
    <scope>NUCLEOTIDE SEQUENCE [LARGE SCALE GENOMIC DNA]</scope>
    <source>
        <strain evidence="6">HT99</strain>
    </source>
</reference>
<dbReference type="NCBIfam" id="NF002270">
    <property type="entry name" value="PRK01202.1"/>
    <property type="match status" value="1"/>
</dbReference>
<keyword evidence="2 3" id="KW-0450">Lipoyl</keyword>
<evidence type="ECO:0000256" key="3">
    <source>
        <dbReference type="HAMAP-Rule" id="MF_00272"/>
    </source>
</evidence>
<dbReference type="Gene3D" id="2.40.50.100">
    <property type="match status" value="1"/>
</dbReference>
<dbReference type="PANTHER" id="PTHR11715:SF3">
    <property type="entry name" value="GLYCINE CLEAVAGE SYSTEM H PROTEIN-RELATED"/>
    <property type="match status" value="1"/>
</dbReference>
<dbReference type="InterPro" id="IPR033753">
    <property type="entry name" value="GCV_H/Fam206"/>
</dbReference>
<evidence type="ECO:0000256" key="2">
    <source>
        <dbReference type="ARBA" id="ARBA00022823"/>
    </source>
</evidence>
<accession>A0A0Q9YN82</accession>
<dbReference type="InterPro" id="IPR003016">
    <property type="entry name" value="2-oxoA_DH_lipoyl-BS"/>
</dbReference>
<sequence>MDNIPQTLKYTQTHEWVARESNDVWTVGITDHAQKLLGDVVFIELPAVGDKVIINKEFGVVESVKAASDLYAPISGEIVAINESLVDHPELINQDAYQQGWIIKIKPQAPEQWEQLLEAQAYSQKIS</sequence>
<dbReference type="PANTHER" id="PTHR11715">
    <property type="entry name" value="GLYCINE CLEAVAGE SYSTEM H PROTEIN"/>
    <property type="match status" value="1"/>
</dbReference>
<dbReference type="GO" id="GO:0005960">
    <property type="term" value="C:glycine cleavage complex"/>
    <property type="evidence" value="ECO:0007669"/>
    <property type="project" value="InterPro"/>
</dbReference>
<feature type="modified residue" description="N6-lipoyllysine" evidence="3 4">
    <location>
        <position position="65"/>
    </location>
</feature>
<evidence type="ECO:0000256" key="4">
    <source>
        <dbReference type="PIRSR" id="PIRSR617453-50"/>
    </source>
</evidence>
<organism evidence="6">
    <name type="scientific">Candidatus Berkiella aquae</name>
    <dbReference type="NCBI Taxonomy" id="295108"/>
    <lineage>
        <taxon>Bacteria</taxon>
        <taxon>Pseudomonadati</taxon>
        <taxon>Pseudomonadota</taxon>
        <taxon>Gammaproteobacteria</taxon>
        <taxon>Candidatus Berkiellales</taxon>
        <taxon>Candidatus Berkiellaceae</taxon>
        <taxon>Candidatus Berkiella</taxon>
    </lineage>
</organism>
<keyword evidence="8" id="KW-1185">Reference proteome</keyword>